<keyword evidence="9" id="KW-0732">Signal</keyword>
<feature type="domain" description="Sodium/calcium exchanger membrane region" evidence="10">
    <location>
        <begin position="945"/>
        <end position="1099"/>
    </location>
</feature>
<dbReference type="OrthoDB" id="407410at2759"/>
<evidence type="ECO:0000256" key="1">
    <source>
        <dbReference type="ARBA" id="ARBA00004141"/>
    </source>
</evidence>
<feature type="transmembrane region" description="Helical" evidence="8">
    <location>
        <begin position="900"/>
        <end position="919"/>
    </location>
</feature>
<feature type="compositionally biased region" description="Low complexity" evidence="7">
    <location>
        <begin position="44"/>
        <end position="53"/>
    </location>
</feature>
<feature type="transmembrane region" description="Helical" evidence="8">
    <location>
        <begin position="271"/>
        <end position="290"/>
    </location>
</feature>
<dbReference type="AlphaFoldDB" id="A0A316UQ79"/>
<dbReference type="Gene3D" id="1.20.1420.30">
    <property type="entry name" value="NCX, central ion-binding region"/>
    <property type="match status" value="2"/>
</dbReference>
<feature type="signal peptide" evidence="9">
    <location>
        <begin position="1"/>
        <end position="23"/>
    </location>
</feature>
<dbReference type="PANTHER" id="PTHR12266:SF0">
    <property type="entry name" value="MITOCHONDRIAL SODIUM_CALCIUM EXCHANGER PROTEIN"/>
    <property type="match status" value="1"/>
</dbReference>
<feature type="domain" description="Sodium/calcium exchanger membrane region" evidence="10">
    <location>
        <begin position="147"/>
        <end position="285"/>
    </location>
</feature>
<evidence type="ECO:0000256" key="2">
    <source>
        <dbReference type="ARBA" id="ARBA00008170"/>
    </source>
</evidence>
<feature type="region of interest" description="Disordered" evidence="7">
    <location>
        <begin position="335"/>
        <end position="424"/>
    </location>
</feature>
<feature type="compositionally biased region" description="Low complexity" evidence="7">
    <location>
        <begin position="370"/>
        <end position="381"/>
    </location>
</feature>
<dbReference type="EMBL" id="KZ819671">
    <property type="protein sequence ID" value="PWN26461.1"/>
    <property type="molecule type" value="Genomic_DNA"/>
</dbReference>
<dbReference type="Pfam" id="PF01699">
    <property type="entry name" value="Na_Ca_ex"/>
    <property type="match status" value="2"/>
</dbReference>
<dbReference type="GO" id="GO:0006874">
    <property type="term" value="P:intracellular calcium ion homeostasis"/>
    <property type="evidence" value="ECO:0007669"/>
    <property type="project" value="TreeGrafter"/>
</dbReference>
<keyword evidence="4 8" id="KW-0812">Transmembrane</keyword>
<feature type="chain" id="PRO_5016403179" description="Sodium/calcium exchanger membrane region domain-containing protein" evidence="9">
    <location>
        <begin position="24"/>
        <end position="1120"/>
    </location>
</feature>
<feature type="region of interest" description="Disordered" evidence="7">
    <location>
        <begin position="822"/>
        <end position="866"/>
    </location>
</feature>
<feature type="compositionally biased region" description="Basic residues" evidence="7">
    <location>
        <begin position="492"/>
        <end position="503"/>
    </location>
</feature>
<comment type="similarity">
    <text evidence="2">Belongs to the Ca(2+):cation antiporter (CaCA) (TC 2.A.19) family.</text>
</comment>
<evidence type="ECO:0000256" key="9">
    <source>
        <dbReference type="SAM" id="SignalP"/>
    </source>
</evidence>
<evidence type="ECO:0000259" key="10">
    <source>
        <dbReference type="Pfam" id="PF01699"/>
    </source>
</evidence>
<dbReference type="GeneID" id="37031375"/>
<organism evidence="11 12">
    <name type="scientific">Jaminaea rosea</name>
    <dbReference type="NCBI Taxonomy" id="1569628"/>
    <lineage>
        <taxon>Eukaryota</taxon>
        <taxon>Fungi</taxon>
        <taxon>Dikarya</taxon>
        <taxon>Basidiomycota</taxon>
        <taxon>Ustilaginomycotina</taxon>
        <taxon>Exobasidiomycetes</taxon>
        <taxon>Microstromatales</taxon>
        <taxon>Microstromatales incertae sedis</taxon>
        <taxon>Jaminaea</taxon>
    </lineage>
</organism>
<keyword evidence="5 8" id="KW-1133">Transmembrane helix</keyword>
<proteinExistence type="inferred from homology"/>
<dbReference type="InterPro" id="IPR051359">
    <property type="entry name" value="CaCA_antiporter"/>
</dbReference>
<keyword evidence="3" id="KW-0813">Transport</keyword>
<evidence type="ECO:0000256" key="5">
    <source>
        <dbReference type="ARBA" id="ARBA00022989"/>
    </source>
</evidence>
<evidence type="ECO:0000256" key="7">
    <source>
        <dbReference type="SAM" id="MobiDB-lite"/>
    </source>
</evidence>
<dbReference type="Proteomes" id="UP000245884">
    <property type="component" value="Unassembled WGS sequence"/>
</dbReference>
<evidence type="ECO:0000313" key="12">
    <source>
        <dbReference type="Proteomes" id="UP000245884"/>
    </source>
</evidence>
<feature type="compositionally biased region" description="Basic and acidic residues" evidence="7">
    <location>
        <begin position="560"/>
        <end position="571"/>
    </location>
</feature>
<feature type="transmembrane region" description="Helical" evidence="8">
    <location>
        <begin position="242"/>
        <end position="265"/>
    </location>
</feature>
<evidence type="ECO:0000256" key="4">
    <source>
        <dbReference type="ARBA" id="ARBA00022692"/>
    </source>
</evidence>
<dbReference type="InterPro" id="IPR044880">
    <property type="entry name" value="NCX_ion-bd_dom_sf"/>
</dbReference>
<dbReference type="GO" id="GO:0008324">
    <property type="term" value="F:monoatomic cation transmembrane transporter activity"/>
    <property type="evidence" value="ECO:0007669"/>
    <property type="project" value="TreeGrafter"/>
</dbReference>
<feature type="transmembrane region" description="Helical" evidence="8">
    <location>
        <begin position="965"/>
        <end position="987"/>
    </location>
</feature>
<feature type="compositionally biased region" description="Gly residues" evidence="7">
    <location>
        <begin position="612"/>
        <end position="622"/>
    </location>
</feature>
<feature type="compositionally biased region" description="Low complexity" evidence="7">
    <location>
        <begin position="60"/>
        <end position="74"/>
    </location>
</feature>
<reference evidence="11 12" key="1">
    <citation type="journal article" date="2018" name="Mol. Biol. Evol.">
        <title>Broad Genomic Sampling Reveals a Smut Pathogenic Ancestry of the Fungal Clade Ustilaginomycotina.</title>
        <authorList>
            <person name="Kijpornyongpan T."/>
            <person name="Mondo S.J."/>
            <person name="Barry K."/>
            <person name="Sandor L."/>
            <person name="Lee J."/>
            <person name="Lipzen A."/>
            <person name="Pangilinan J."/>
            <person name="LaButti K."/>
            <person name="Hainaut M."/>
            <person name="Henrissat B."/>
            <person name="Grigoriev I.V."/>
            <person name="Spatafora J.W."/>
            <person name="Aime M.C."/>
        </authorList>
    </citation>
    <scope>NUCLEOTIDE SEQUENCE [LARGE SCALE GENOMIC DNA]</scope>
    <source>
        <strain evidence="11 12">MCA 5214</strain>
    </source>
</reference>
<feature type="transmembrane region" description="Helical" evidence="8">
    <location>
        <begin position="208"/>
        <end position="230"/>
    </location>
</feature>
<feature type="transmembrane region" description="Helical" evidence="8">
    <location>
        <begin position="1085"/>
        <end position="1106"/>
    </location>
</feature>
<dbReference type="PANTHER" id="PTHR12266">
    <property type="entry name" value="NA+/CA2+ K+ INDEPENDENT EXCHANGER"/>
    <property type="match status" value="1"/>
</dbReference>
<accession>A0A316UQ79</accession>
<feature type="transmembrane region" description="Helical" evidence="8">
    <location>
        <begin position="1054"/>
        <end position="1073"/>
    </location>
</feature>
<keyword evidence="6 8" id="KW-0472">Membrane</keyword>
<feature type="compositionally biased region" description="Low complexity" evidence="7">
    <location>
        <begin position="574"/>
        <end position="588"/>
    </location>
</feature>
<feature type="transmembrane region" description="Helical" evidence="8">
    <location>
        <begin position="940"/>
        <end position="959"/>
    </location>
</feature>
<protein>
    <recommendedName>
        <fullName evidence="10">Sodium/calcium exchanger membrane region domain-containing protein</fullName>
    </recommendedName>
</protein>
<evidence type="ECO:0000313" key="11">
    <source>
        <dbReference type="EMBL" id="PWN26461.1"/>
    </source>
</evidence>
<dbReference type="InterPro" id="IPR004837">
    <property type="entry name" value="NaCa_Exmemb"/>
</dbReference>
<feature type="region of interest" description="Disordered" evidence="7">
    <location>
        <begin position="649"/>
        <end position="673"/>
    </location>
</feature>
<feature type="region of interest" description="Disordered" evidence="7">
    <location>
        <begin position="37"/>
        <end position="85"/>
    </location>
</feature>
<evidence type="ECO:0000256" key="3">
    <source>
        <dbReference type="ARBA" id="ARBA00022448"/>
    </source>
</evidence>
<feature type="compositionally biased region" description="Polar residues" evidence="7">
    <location>
        <begin position="391"/>
        <end position="412"/>
    </location>
</feature>
<sequence>MVKRRRVLPWTAFLASLAALAVASSSSTATTHDILTTARKHHSTSSSSTSPSSSKHHSTTSHSQGTPTPTSTHHPSPPQDNCDPLPLNLSPRDLCTHVQSNCPSNGRIDYLELYYCSPLGPDPSGGANLTTGITARRIGAILLIVSWMAFLFSCLGLVASDFFCPNLSTLASRLGLNESTAGVTFLALGNGSPDVFSTFSAMSTGSGALAIGELIGAASFIVSVVAGSMMLIKPFKVRRWPFLRDVGFFTVAVALTMVCLVDGHLTLPESLALVGLYLAYASVVIIGSMWEERQRRRKVFWQQTRSDWAGSAGSGYQDDAPVGDRLQVEEVAQPMDVGRHLGLPPRSPEYHVDDEAEEGDPNADPFEVWASQQAATGATTSPRSVPGARRPQTSSRESSRRGSPTGSPQLQTPRGGGGLPPSHRLVRSASKLRNRSGHMPRHSLLGAVEFRDVVRSLTLQGQLAPADDVAAEAQARAVAESRDPEVFLPHPSSHHHQRHQRRHSVTDSEGRAAARGEPSRQMPAASSSASVQRPAASSRGYSAPSRHQPSISLDASGIDDPWKEHSAHDGCEDASGGTAGPSATAVTSQPGLARLVIPDKSKNDVFSNGNGRSHGSGAGGGTKQTKHSPAPSILILDENGQERVALTMGGESEDAVPPPSLSPSAYPRDEEEEEPLYRSLRRFLFPSLHHWRNKSILGKVLSVVNLPPLLAFNLTLPVVDDEAEARAAARVVTIGSASGSGVGLGGEGEGALRLKGSDEAPLFARSPVAVEEDAHEVAEDEVLDLATGQRLRSPNVWSESNAAGDGGQLENKMRDLDISKALRRHPAEETSPLPFGDRRGSMSSVDGDDDGASCSSDDSNSSLESHSVPQGNAKLFLTCSQCLLAPPFCVWAATDFEPRWSALGSVAAGTGLAAAVVGCSMRARRMGGAWLSTSTRSAFGLARCFLGFLVSIAWISTVVDEVVSILQALGLICGLSEAILGVTLFAMGNSLADLVANTVISRAGYPSMAIAACFAGPLLNLLLGIGLSGTWLLGQPADDGSHGAQRYHFEISPTLLSSATGLLVLLVGTLVLVPLHGFYLGRRLGWMLIGSYALIMTINVLVEVFVDQRGGKKKGHYGVG</sequence>
<name>A0A316UQ79_9BASI</name>
<dbReference type="RefSeq" id="XP_025361073.1">
    <property type="nucleotide sequence ID" value="XM_025509552.1"/>
</dbReference>
<feature type="transmembrane region" description="Helical" evidence="8">
    <location>
        <begin position="1008"/>
        <end position="1034"/>
    </location>
</feature>
<feature type="compositionally biased region" description="Basic and acidic residues" evidence="7">
    <location>
        <begin position="504"/>
        <end position="518"/>
    </location>
</feature>
<evidence type="ECO:0000256" key="6">
    <source>
        <dbReference type="ARBA" id="ARBA00023136"/>
    </source>
</evidence>
<feature type="compositionally biased region" description="Low complexity" evidence="7">
    <location>
        <begin position="852"/>
        <end position="866"/>
    </location>
</feature>
<keyword evidence="12" id="KW-1185">Reference proteome</keyword>
<dbReference type="GO" id="GO:0016020">
    <property type="term" value="C:membrane"/>
    <property type="evidence" value="ECO:0007669"/>
    <property type="project" value="UniProtKB-SubCell"/>
</dbReference>
<dbReference type="STRING" id="1569628.A0A316UQ79"/>
<comment type="subcellular location">
    <subcellularLocation>
        <location evidence="1">Membrane</location>
        <topology evidence="1">Multi-pass membrane protein</topology>
    </subcellularLocation>
</comment>
<gene>
    <name evidence="11" type="ORF">BDZ90DRAFT_39546</name>
</gene>
<evidence type="ECO:0000256" key="8">
    <source>
        <dbReference type="SAM" id="Phobius"/>
    </source>
</evidence>
<feature type="region of interest" description="Disordered" evidence="7">
    <location>
        <begin position="474"/>
        <end position="628"/>
    </location>
</feature>
<feature type="transmembrane region" description="Helical" evidence="8">
    <location>
        <begin position="138"/>
        <end position="158"/>
    </location>
</feature>